<dbReference type="InterPro" id="IPR033121">
    <property type="entry name" value="PEPTIDASE_A1"/>
</dbReference>
<feature type="signal peptide" evidence="5">
    <location>
        <begin position="1"/>
        <end position="17"/>
    </location>
</feature>
<evidence type="ECO:0000256" key="1">
    <source>
        <dbReference type="ARBA" id="ARBA00007447"/>
    </source>
</evidence>
<keyword evidence="4" id="KW-0812">Transmembrane</keyword>
<keyword evidence="5" id="KW-0732">Signal</keyword>
<organism evidence="7 8">
    <name type="scientific">Agaricus bisporus var. burnettii (strain JB137-S8 / ATCC MYA-4627 / FGSC 10392)</name>
    <name type="common">White button mushroom</name>
    <dbReference type="NCBI Taxonomy" id="597362"/>
    <lineage>
        <taxon>Eukaryota</taxon>
        <taxon>Fungi</taxon>
        <taxon>Dikarya</taxon>
        <taxon>Basidiomycota</taxon>
        <taxon>Agaricomycotina</taxon>
        <taxon>Agaricomycetes</taxon>
        <taxon>Agaricomycetidae</taxon>
        <taxon>Agaricales</taxon>
        <taxon>Agaricineae</taxon>
        <taxon>Agaricaceae</taxon>
        <taxon>Agaricus</taxon>
    </lineage>
</organism>
<dbReference type="HOGENOM" id="CLU_013253_8_1_1"/>
<dbReference type="PANTHER" id="PTHR47966">
    <property type="entry name" value="BETA-SITE APP-CLEAVING ENZYME, ISOFORM A-RELATED"/>
    <property type="match status" value="1"/>
</dbReference>
<keyword evidence="4" id="KW-1133">Transmembrane helix</keyword>
<dbReference type="Gene3D" id="2.40.70.10">
    <property type="entry name" value="Acid Proteases"/>
    <property type="match status" value="2"/>
</dbReference>
<dbReference type="OMA" id="GAGQFDW"/>
<keyword evidence="8" id="KW-1185">Reference proteome</keyword>
<dbReference type="Proteomes" id="UP000008493">
    <property type="component" value="Unassembled WGS sequence"/>
</dbReference>
<dbReference type="GeneID" id="18824010"/>
<dbReference type="InParanoid" id="K5XAK9"/>
<dbReference type="Pfam" id="PF00026">
    <property type="entry name" value="Asp"/>
    <property type="match status" value="1"/>
</dbReference>
<dbReference type="EMBL" id="JH971389">
    <property type="protein sequence ID" value="EKM80288.1"/>
    <property type="molecule type" value="Genomic_DNA"/>
</dbReference>
<evidence type="ECO:0000313" key="8">
    <source>
        <dbReference type="Proteomes" id="UP000008493"/>
    </source>
</evidence>
<name>K5XAK9_AGABU</name>
<sequence>MRLSFSLPLAFLALAAARTYPFKRLKHPSHLLPRAQITEDGQVTTSNAGTPFSLSTIQDLIYLVDITVAGHNYTVQLDTGSSDLWIKGQTNPLPGVTTTDSFYNITYVLGWASGHLAYAPVEFIGLKVDKQALLDVDAADNPVLGYGLDGICGLGFDSLSSIDYGVNQTSSDSGRSLLHNLFALNPSEPNFIAFSLHRSTAGGGDDDDVEGSFSIGEYEPDYAAVANTSKISTWPLHFPKRWTVLLDSLIVGDHLVVPQTQISTAPSNKAVVLLDSGASYTYAPKSIVDAIYANITGARFDEKSNQWLVPCDHEVNMALQIGGQVFPLNPLDVTPTTPGNNKTCVGSFIPSQLSAESQFDWLIGDNFLRSVYAVYDFGDFDDKGVAGPPYMRLLSLVNPDDASADFHEIRGGSPQHNITYKGLNETANTPSFFISDDVSESIETISKLVPAMLAVVAFNAIVLVVLIIGGVVCWMKKRRLRSFQRRVTRGREGLSPMPMNPVSSYTPGGQLPSSMPVAYEPVSMALTEDTFVPPSPAFHKLDRNMQPGDRPKSIA</sequence>
<dbReference type="PANTHER" id="PTHR47966:SF73">
    <property type="entry name" value="PEPTIDASE A1 DOMAIN-CONTAINING PROTEIN"/>
    <property type="match status" value="1"/>
</dbReference>
<dbReference type="PROSITE" id="PS51767">
    <property type="entry name" value="PEPTIDASE_A1"/>
    <property type="match status" value="1"/>
</dbReference>
<keyword evidence="3" id="KW-0645">Protease</keyword>
<keyword evidence="3" id="KW-0378">Hydrolase</keyword>
<dbReference type="InterPro" id="IPR034164">
    <property type="entry name" value="Pepsin-like_dom"/>
</dbReference>
<evidence type="ECO:0000256" key="5">
    <source>
        <dbReference type="SAM" id="SignalP"/>
    </source>
</evidence>
<evidence type="ECO:0000256" key="2">
    <source>
        <dbReference type="ARBA" id="ARBA00022750"/>
    </source>
</evidence>
<evidence type="ECO:0000256" key="4">
    <source>
        <dbReference type="SAM" id="Phobius"/>
    </source>
</evidence>
<dbReference type="GO" id="GO:0004190">
    <property type="term" value="F:aspartic-type endopeptidase activity"/>
    <property type="evidence" value="ECO:0007669"/>
    <property type="project" value="UniProtKB-KW"/>
</dbReference>
<dbReference type="AlphaFoldDB" id="K5XAK9"/>
<gene>
    <name evidence="7" type="ORF">AGABI1DRAFT_113487</name>
</gene>
<protein>
    <recommendedName>
        <fullName evidence="6">Peptidase A1 domain-containing protein</fullName>
    </recommendedName>
</protein>
<feature type="domain" description="Peptidase A1" evidence="6">
    <location>
        <begin position="62"/>
        <end position="386"/>
    </location>
</feature>
<dbReference type="OrthoDB" id="2747330at2759"/>
<dbReference type="KEGG" id="abp:AGABI1DRAFT113487"/>
<feature type="transmembrane region" description="Helical" evidence="4">
    <location>
        <begin position="451"/>
        <end position="475"/>
    </location>
</feature>
<dbReference type="InterPro" id="IPR001461">
    <property type="entry name" value="Aspartic_peptidase_A1"/>
</dbReference>
<evidence type="ECO:0000259" key="6">
    <source>
        <dbReference type="PROSITE" id="PS51767"/>
    </source>
</evidence>
<proteinExistence type="inferred from homology"/>
<dbReference type="PROSITE" id="PS00141">
    <property type="entry name" value="ASP_PROTEASE"/>
    <property type="match status" value="1"/>
</dbReference>
<accession>K5XAK9</accession>
<dbReference type="GO" id="GO:0006508">
    <property type="term" value="P:proteolysis"/>
    <property type="evidence" value="ECO:0007669"/>
    <property type="project" value="UniProtKB-KW"/>
</dbReference>
<evidence type="ECO:0000256" key="3">
    <source>
        <dbReference type="RuleBase" id="RU000454"/>
    </source>
</evidence>
<keyword evidence="4" id="KW-0472">Membrane</keyword>
<dbReference type="InterPro" id="IPR021109">
    <property type="entry name" value="Peptidase_aspartic_dom_sf"/>
</dbReference>
<dbReference type="InterPro" id="IPR001969">
    <property type="entry name" value="Aspartic_peptidase_AS"/>
</dbReference>
<dbReference type="CDD" id="cd05471">
    <property type="entry name" value="pepsin_like"/>
    <property type="match status" value="1"/>
</dbReference>
<dbReference type="PRINTS" id="PR00792">
    <property type="entry name" value="PEPSIN"/>
</dbReference>
<feature type="chain" id="PRO_5003886160" description="Peptidase A1 domain-containing protein" evidence="5">
    <location>
        <begin position="18"/>
        <end position="555"/>
    </location>
</feature>
<comment type="similarity">
    <text evidence="1 3">Belongs to the peptidase A1 family.</text>
</comment>
<evidence type="ECO:0000313" key="7">
    <source>
        <dbReference type="EMBL" id="EKM80288.1"/>
    </source>
</evidence>
<reference evidence="8" key="1">
    <citation type="journal article" date="2012" name="Proc. Natl. Acad. Sci. U.S.A.">
        <title>Genome sequence of the button mushroom Agaricus bisporus reveals mechanisms governing adaptation to a humic-rich ecological niche.</title>
        <authorList>
            <person name="Morin E."/>
            <person name="Kohler A."/>
            <person name="Baker A.R."/>
            <person name="Foulongne-Oriol M."/>
            <person name="Lombard V."/>
            <person name="Nagy L.G."/>
            <person name="Ohm R.A."/>
            <person name="Patyshakuliyeva A."/>
            <person name="Brun A."/>
            <person name="Aerts A.L."/>
            <person name="Bailey A.M."/>
            <person name="Billette C."/>
            <person name="Coutinho P.M."/>
            <person name="Deakin G."/>
            <person name="Doddapaneni H."/>
            <person name="Floudas D."/>
            <person name="Grimwood J."/>
            <person name="Hilden K."/>
            <person name="Kuees U."/>
            <person name="LaButti K.M."/>
            <person name="Lapidus A."/>
            <person name="Lindquist E.A."/>
            <person name="Lucas S.M."/>
            <person name="Murat C."/>
            <person name="Riley R.W."/>
            <person name="Salamov A.A."/>
            <person name="Schmutz J."/>
            <person name="Subramanian V."/>
            <person name="Woesten H.A.B."/>
            <person name="Xu J."/>
            <person name="Eastwood D.C."/>
            <person name="Foster G.D."/>
            <person name="Sonnenberg A.S."/>
            <person name="Cullen D."/>
            <person name="de Vries R.P."/>
            <person name="Lundell T."/>
            <person name="Hibbett D.S."/>
            <person name="Henrissat B."/>
            <person name="Burton K.S."/>
            <person name="Kerrigan R.W."/>
            <person name="Challen M.P."/>
            <person name="Grigoriev I.V."/>
            <person name="Martin F."/>
        </authorList>
    </citation>
    <scope>NUCLEOTIDE SEQUENCE [LARGE SCALE GENOMIC DNA]</scope>
    <source>
        <strain evidence="8">JB137-S8 / ATCC MYA-4627 / FGSC 10392</strain>
    </source>
</reference>
<dbReference type="eggNOG" id="KOG1339">
    <property type="taxonomic scope" value="Eukaryota"/>
</dbReference>
<dbReference type="SUPFAM" id="SSF50630">
    <property type="entry name" value="Acid proteases"/>
    <property type="match status" value="1"/>
</dbReference>
<keyword evidence="2 3" id="KW-0064">Aspartyl protease</keyword>
<dbReference type="RefSeq" id="XP_007329475.1">
    <property type="nucleotide sequence ID" value="XM_007329413.1"/>
</dbReference>